<organism evidence="1">
    <name type="scientific">gut metagenome</name>
    <dbReference type="NCBI Taxonomy" id="749906"/>
    <lineage>
        <taxon>unclassified sequences</taxon>
        <taxon>metagenomes</taxon>
        <taxon>organismal metagenomes</taxon>
    </lineage>
</organism>
<name>J9GRY2_9ZZZZ</name>
<dbReference type="EMBL" id="AMCI01001498">
    <property type="protein sequence ID" value="EJX05348.1"/>
    <property type="molecule type" value="Genomic_DNA"/>
</dbReference>
<protein>
    <submittedName>
        <fullName evidence="1">Uncharacterized protein</fullName>
    </submittedName>
</protein>
<comment type="caution">
    <text evidence="1">The sequence shown here is derived from an EMBL/GenBank/DDBJ whole genome shotgun (WGS) entry which is preliminary data.</text>
</comment>
<proteinExistence type="predicted"/>
<gene>
    <name evidence="1" type="ORF">EVA_06545</name>
</gene>
<sequence length="83" mass="9516">MSIWNSTCKINVRWADLLESGHQWSVTSDHQCGMGHTCFDERFNQCCDAFFRNQPAHKNHQLGIGQKAQLCPPVDRIRCIGKL</sequence>
<accession>J9GRY2</accession>
<dbReference type="AlphaFoldDB" id="J9GRY2"/>
<reference evidence="1" key="1">
    <citation type="journal article" date="2012" name="PLoS ONE">
        <title>Gene sets for utilization of primary and secondary nutrition supplies in the distal gut of endangered iberian lynx.</title>
        <authorList>
            <person name="Alcaide M."/>
            <person name="Messina E."/>
            <person name="Richter M."/>
            <person name="Bargiela R."/>
            <person name="Peplies J."/>
            <person name="Huws S.A."/>
            <person name="Newbold C.J."/>
            <person name="Golyshin P.N."/>
            <person name="Simon M.A."/>
            <person name="Lopez G."/>
            <person name="Yakimov M.M."/>
            <person name="Ferrer M."/>
        </authorList>
    </citation>
    <scope>NUCLEOTIDE SEQUENCE</scope>
</reference>
<evidence type="ECO:0000313" key="1">
    <source>
        <dbReference type="EMBL" id="EJX05348.1"/>
    </source>
</evidence>